<dbReference type="EMBL" id="WJBC01000006">
    <property type="protein sequence ID" value="MBC3803926.1"/>
    <property type="molecule type" value="Genomic_DNA"/>
</dbReference>
<evidence type="ECO:0000313" key="1">
    <source>
        <dbReference type="EMBL" id="MBC3803926.1"/>
    </source>
</evidence>
<evidence type="ECO:0000313" key="2">
    <source>
        <dbReference type="Proteomes" id="UP000603234"/>
    </source>
</evidence>
<dbReference type="RefSeq" id="WP_186841816.1">
    <property type="nucleotide sequence ID" value="NZ_WJBC01000006.1"/>
</dbReference>
<name>A0ABR6WUN0_9FIRM</name>
<sequence>MTQEIFVADNGELIQSTLVKSELVKTEQELLKNLKEQLRTNMTKAGLDRIVNERYKIMIVGETQNTSINVKAIEKADPELYVRLLNDYLKITPRKSYVKIEYLS</sequence>
<accession>A0ABR6WUN0</accession>
<keyword evidence="2" id="KW-1185">Reference proteome</keyword>
<dbReference type="Proteomes" id="UP000603234">
    <property type="component" value="Unassembled WGS sequence"/>
</dbReference>
<organism evidence="1 2">
    <name type="scientific">Acetobacterium fimetarium</name>
    <dbReference type="NCBI Taxonomy" id="52691"/>
    <lineage>
        <taxon>Bacteria</taxon>
        <taxon>Bacillati</taxon>
        <taxon>Bacillota</taxon>
        <taxon>Clostridia</taxon>
        <taxon>Eubacteriales</taxon>
        <taxon>Eubacteriaceae</taxon>
        <taxon>Acetobacterium</taxon>
    </lineage>
</organism>
<gene>
    <name evidence="1" type="ORF">GH808_05680</name>
</gene>
<protein>
    <submittedName>
        <fullName evidence="1">Uncharacterized protein</fullName>
    </submittedName>
</protein>
<reference evidence="1 2" key="1">
    <citation type="journal article" date="2020" name="mSystems">
        <title>Defining Genomic and Predicted Metabolic Features of the Acetobacterium Genus.</title>
        <authorList>
            <person name="Ross D.E."/>
            <person name="Marshall C.W."/>
            <person name="Gulliver D."/>
            <person name="May H.D."/>
            <person name="Norman R.S."/>
        </authorList>
    </citation>
    <scope>NUCLEOTIDE SEQUENCE [LARGE SCALE GENOMIC DNA]</scope>
    <source>
        <strain evidence="1 2">DSM 8238</strain>
    </source>
</reference>
<comment type="caution">
    <text evidence="1">The sequence shown here is derived from an EMBL/GenBank/DDBJ whole genome shotgun (WGS) entry which is preliminary data.</text>
</comment>
<proteinExistence type="predicted"/>